<dbReference type="Pfam" id="PF17921">
    <property type="entry name" value="Integrase_H2C2"/>
    <property type="match status" value="1"/>
</dbReference>
<dbReference type="GO" id="GO:0003964">
    <property type="term" value="F:RNA-directed DNA polymerase activity"/>
    <property type="evidence" value="ECO:0007669"/>
    <property type="project" value="UniProtKB-KW"/>
</dbReference>
<evidence type="ECO:0000259" key="3">
    <source>
        <dbReference type="PROSITE" id="PS50994"/>
    </source>
</evidence>
<keyword evidence="4" id="KW-0808">Transferase</keyword>
<evidence type="ECO:0000256" key="1">
    <source>
        <dbReference type="SAM" id="Coils"/>
    </source>
</evidence>
<reference evidence="4" key="1">
    <citation type="journal article" date="2019" name="Sci. Rep.">
        <title>Draft genome of Tanacetum cinerariifolium, the natural source of mosquito coil.</title>
        <authorList>
            <person name="Yamashiro T."/>
            <person name="Shiraishi A."/>
            <person name="Satake H."/>
            <person name="Nakayama K."/>
        </authorList>
    </citation>
    <scope>NUCLEOTIDE SEQUENCE</scope>
</reference>
<dbReference type="SUPFAM" id="SSF53098">
    <property type="entry name" value="Ribonuclease H-like"/>
    <property type="match status" value="1"/>
</dbReference>
<dbReference type="InterPro" id="IPR041588">
    <property type="entry name" value="Integrase_H2C2"/>
</dbReference>
<feature type="compositionally biased region" description="Basic and acidic residues" evidence="2">
    <location>
        <begin position="340"/>
        <end position="361"/>
    </location>
</feature>
<feature type="compositionally biased region" description="Basic and acidic residues" evidence="2">
    <location>
        <begin position="503"/>
        <end position="519"/>
    </location>
</feature>
<keyword evidence="4" id="KW-0695">RNA-directed DNA polymerase</keyword>
<dbReference type="InterPro" id="IPR012337">
    <property type="entry name" value="RNaseH-like_sf"/>
</dbReference>
<accession>A0A6L2LBZ7</accession>
<sequence>MVTLFGSLRDLIMRESHKSKYSIHSGSDKMYQDLKKLYWWLNMKAIIAEYVGKCLTCSRVKVECQKLSGLLVQPEIPMWKWERITMDFVSKLHKTSNEHDTIWVIVNRLTKSAHFIPTKATYSIETLTILYIKEIISRHGVPISIISDHDSHFTSKFWQSLQSALGTQLDMSTSYHSEIDGQSKRTIQTLEDMLRACVIDFGKGWERHLPLRSYANVRQKPLEFQVGDRVMLKVSPRKGVIRFGKQGKLNHRYIGPFKILEWIGPMAYKLKLLKELSNVHNTFHISNLKKCLSDESLVIPMKELRLDDKLNFVEEPVKVMDREVKQLKQSRISIVKVKDNKEKDKIKTKPDKIKSKREAWKSPDSSPTKSKPSQSQENIKQRSESISNMSEFLKFPRASGVRIGRGTALRVNKVIEQHTTPPLPAGTPIPDKSSFQKVVEYGDERIIATKEKKKAQEAQAKADDGSQHSGSETIYLVSPLTTIAPINENAKAGGGNQSLQSDGHVEEEVSNTSKHDDNKVNSPHSASSPHYEHSLHSEEHVENVSLSGDTHLSGGNSNIQPHVTDYESRVFGSSSGGSGRNIFPTRNSGGDEVDPSGPTCLFQNPLFLPKQNRLKLSSRHGFSLVVGVWLKLTLYRVAMLRTQAALSDDHNALQQTHLDCARRKVVLSEKLGVMEKENDDLLDKTKSQEERIKDLEKALSAKVATLSETEKTAD</sequence>
<comment type="caution">
    <text evidence="4">The sequence shown here is derived from an EMBL/GenBank/DDBJ whole genome shotgun (WGS) entry which is preliminary data.</text>
</comment>
<feature type="compositionally biased region" description="Basic and acidic residues" evidence="2">
    <location>
        <begin position="452"/>
        <end position="466"/>
    </location>
</feature>
<dbReference type="PANTHER" id="PTHR46148">
    <property type="entry name" value="CHROMO DOMAIN-CONTAINING PROTEIN"/>
    <property type="match status" value="1"/>
</dbReference>
<protein>
    <submittedName>
        <fullName evidence="4">Putative reverse transcriptase domain-containing protein</fullName>
    </submittedName>
</protein>
<dbReference type="Pfam" id="PF24626">
    <property type="entry name" value="SH3_Tf2-1"/>
    <property type="match status" value="1"/>
</dbReference>
<keyword evidence="4" id="KW-0548">Nucleotidyltransferase</keyword>
<dbReference type="Gene3D" id="3.30.420.10">
    <property type="entry name" value="Ribonuclease H-like superfamily/Ribonuclease H"/>
    <property type="match status" value="1"/>
</dbReference>
<keyword evidence="1" id="KW-0175">Coiled coil</keyword>
<dbReference type="InterPro" id="IPR001584">
    <property type="entry name" value="Integrase_cat-core"/>
</dbReference>
<dbReference type="PANTHER" id="PTHR46148:SF59">
    <property type="entry name" value="NUCLEOTIDYLTRANSFERASE, RIBONUCLEASE H"/>
    <property type="match status" value="1"/>
</dbReference>
<feature type="region of interest" description="Disordered" evidence="2">
    <location>
        <begin position="340"/>
        <end position="384"/>
    </location>
</feature>
<feature type="compositionally biased region" description="Basic and acidic residues" evidence="2">
    <location>
        <begin position="530"/>
        <end position="542"/>
    </location>
</feature>
<proteinExistence type="predicted"/>
<gene>
    <name evidence="4" type="ORF">Tci_031249</name>
</gene>
<dbReference type="GO" id="GO:0015074">
    <property type="term" value="P:DNA integration"/>
    <property type="evidence" value="ECO:0007669"/>
    <property type="project" value="InterPro"/>
</dbReference>
<feature type="coiled-coil region" evidence="1">
    <location>
        <begin position="678"/>
        <end position="712"/>
    </location>
</feature>
<dbReference type="EMBL" id="BKCJ010004144">
    <property type="protein sequence ID" value="GEU59271.1"/>
    <property type="molecule type" value="Genomic_DNA"/>
</dbReference>
<dbReference type="PROSITE" id="PS50994">
    <property type="entry name" value="INTEGRASE"/>
    <property type="match status" value="1"/>
</dbReference>
<evidence type="ECO:0000256" key="2">
    <source>
        <dbReference type="SAM" id="MobiDB-lite"/>
    </source>
</evidence>
<dbReference type="GO" id="GO:0003676">
    <property type="term" value="F:nucleic acid binding"/>
    <property type="evidence" value="ECO:0007669"/>
    <property type="project" value="InterPro"/>
</dbReference>
<feature type="region of interest" description="Disordered" evidence="2">
    <location>
        <begin position="452"/>
        <end position="471"/>
    </location>
</feature>
<evidence type="ECO:0000313" key="4">
    <source>
        <dbReference type="EMBL" id="GEU59271.1"/>
    </source>
</evidence>
<dbReference type="Gene3D" id="1.10.340.70">
    <property type="match status" value="1"/>
</dbReference>
<feature type="domain" description="Integrase catalytic" evidence="3">
    <location>
        <begin position="73"/>
        <end position="195"/>
    </location>
</feature>
<dbReference type="InterPro" id="IPR056924">
    <property type="entry name" value="SH3_Tf2-1"/>
</dbReference>
<dbReference type="InterPro" id="IPR036397">
    <property type="entry name" value="RNaseH_sf"/>
</dbReference>
<organism evidence="4">
    <name type="scientific">Tanacetum cinerariifolium</name>
    <name type="common">Dalmatian daisy</name>
    <name type="synonym">Chrysanthemum cinerariifolium</name>
    <dbReference type="NCBI Taxonomy" id="118510"/>
    <lineage>
        <taxon>Eukaryota</taxon>
        <taxon>Viridiplantae</taxon>
        <taxon>Streptophyta</taxon>
        <taxon>Embryophyta</taxon>
        <taxon>Tracheophyta</taxon>
        <taxon>Spermatophyta</taxon>
        <taxon>Magnoliopsida</taxon>
        <taxon>eudicotyledons</taxon>
        <taxon>Gunneridae</taxon>
        <taxon>Pentapetalae</taxon>
        <taxon>asterids</taxon>
        <taxon>campanulids</taxon>
        <taxon>Asterales</taxon>
        <taxon>Asteraceae</taxon>
        <taxon>Asteroideae</taxon>
        <taxon>Anthemideae</taxon>
        <taxon>Anthemidinae</taxon>
        <taxon>Tanacetum</taxon>
    </lineage>
</organism>
<feature type="region of interest" description="Disordered" evidence="2">
    <location>
        <begin position="487"/>
        <end position="562"/>
    </location>
</feature>
<feature type="compositionally biased region" description="Polar residues" evidence="2">
    <location>
        <begin position="544"/>
        <end position="561"/>
    </location>
</feature>
<name>A0A6L2LBZ7_TANCI</name>
<dbReference type="AlphaFoldDB" id="A0A6L2LBZ7"/>
<feature type="compositionally biased region" description="Low complexity" evidence="2">
    <location>
        <begin position="362"/>
        <end position="375"/>
    </location>
</feature>